<dbReference type="Proteomes" id="UP001317629">
    <property type="component" value="Chromosome"/>
</dbReference>
<dbReference type="SUPFAM" id="SSF48295">
    <property type="entry name" value="TrpR-like"/>
    <property type="match status" value="1"/>
</dbReference>
<feature type="domain" description="Chromosomal replication initiator DnaA C-terminal" evidence="1">
    <location>
        <begin position="14"/>
        <end position="83"/>
    </location>
</feature>
<dbReference type="SMART" id="SM00760">
    <property type="entry name" value="Bac_DnaA_C"/>
    <property type="match status" value="1"/>
</dbReference>
<dbReference type="InterPro" id="IPR010921">
    <property type="entry name" value="Trp_repressor/repl_initiator"/>
</dbReference>
<organism evidence="2 3">
    <name type="scientific">Methylocystis iwaonis</name>
    <dbReference type="NCBI Taxonomy" id="2885079"/>
    <lineage>
        <taxon>Bacteria</taxon>
        <taxon>Pseudomonadati</taxon>
        <taxon>Pseudomonadota</taxon>
        <taxon>Alphaproteobacteria</taxon>
        <taxon>Hyphomicrobiales</taxon>
        <taxon>Methylocystaceae</taxon>
        <taxon>Methylocystis</taxon>
    </lineage>
</organism>
<reference evidence="2 3" key="1">
    <citation type="journal article" date="2023" name="Int. J. Syst. Evol. Microbiol.">
        <title>Methylocystis iwaonis sp. nov., a type II methane-oxidizing bacterium from surface soil of a rice paddy field in Japan, and emended description of the genus Methylocystis (ex Whittenbury et al. 1970) Bowman et al. 1993.</title>
        <authorList>
            <person name="Kaise H."/>
            <person name="Sawadogo J.B."/>
            <person name="Alam M.S."/>
            <person name="Ueno C."/>
            <person name="Dianou D."/>
            <person name="Shinjo R."/>
            <person name="Asakawa S."/>
        </authorList>
    </citation>
    <scope>NUCLEOTIDE SEQUENCE [LARGE SCALE GENOMIC DNA]</scope>
    <source>
        <strain evidence="2 3">SS37A-Re</strain>
    </source>
</reference>
<gene>
    <name evidence="2" type="ORF">SS37A_10820</name>
</gene>
<name>A0ABN6VD41_9HYPH</name>
<evidence type="ECO:0000313" key="2">
    <source>
        <dbReference type="EMBL" id="BDV33553.1"/>
    </source>
</evidence>
<dbReference type="Gene3D" id="1.10.1750.10">
    <property type="match status" value="1"/>
</dbReference>
<protein>
    <recommendedName>
        <fullName evidence="1">Chromosomal replication initiator DnaA C-terminal domain-containing protein</fullName>
    </recommendedName>
</protein>
<keyword evidence="3" id="KW-1185">Reference proteome</keyword>
<dbReference type="Pfam" id="PF08299">
    <property type="entry name" value="Bac_DnaA_C"/>
    <property type="match status" value="1"/>
</dbReference>
<evidence type="ECO:0000313" key="3">
    <source>
        <dbReference type="Proteomes" id="UP001317629"/>
    </source>
</evidence>
<dbReference type="InterPro" id="IPR013159">
    <property type="entry name" value="DnaA_C"/>
</dbReference>
<dbReference type="RefSeq" id="WP_281931025.1">
    <property type="nucleotide sequence ID" value="NZ_AP027142.1"/>
</dbReference>
<dbReference type="EMBL" id="AP027142">
    <property type="protein sequence ID" value="BDV33553.1"/>
    <property type="molecule type" value="Genomic_DNA"/>
</dbReference>
<sequence length="122" mass="12991">MPNAFSKRKLFPPIPGLSIAAAAAASGVPAASLAAPDRGRARIARARQYAVYLHHVALGASLSACARQFRRDRATMRHACAVIENLRDAPRFDVAAARMERAVAAQRDMVLALLADCEGAPQ</sequence>
<proteinExistence type="predicted"/>
<evidence type="ECO:0000259" key="1">
    <source>
        <dbReference type="SMART" id="SM00760"/>
    </source>
</evidence>
<accession>A0ABN6VD41</accession>